<feature type="domain" description="Small ribosomal subunit protein uS7" evidence="6">
    <location>
        <begin position="1"/>
        <end position="154"/>
    </location>
</feature>
<dbReference type="PANTHER" id="PTHR11205">
    <property type="entry name" value="RIBOSOMAL PROTEIN S7"/>
    <property type="match status" value="1"/>
</dbReference>
<accession>A0A346E114</accession>
<dbReference type="EMBL" id="CP028359">
    <property type="protein sequence ID" value="AXN02669.1"/>
    <property type="molecule type" value="Genomic_DNA"/>
</dbReference>
<evidence type="ECO:0000256" key="5">
    <source>
        <dbReference type="ARBA" id="ARBA00023274"/>
    </source>
</evidence>
<keyword evidence="4 7" id="KW-0689">Ribosomal protein</keyword>
<sequence>MRKFKKKQRIYEPDKKFKEPLVTRFVNHLMKHGKKKLAYSIFSNFIDELEKIYKKNNNKNKKGRTIWNKALANVTPQIDIKSRRIGGTKRNIPIIIPKNLQLTKAIKLLINSSKERKEKAMYKKLAVETLAAYQKEGRAIKKKENIHKLAESNKAFSHIKF</sequence>
<keyword evidence="2" id="KW-0699">rRNA-binding</keyword>
<dbReference type="InterPro" id="IPR005717">
    <property type="entry name" value="Ribosomal_uS7_bac/org-type"/>
</dbReference>
<evidence type="ECO:0000256" key="4">
    <source>
        <dbReference type="ARBA" id="ARBA00022980"/>
    </source>
</evidence>
<keyword evidence="3" id="KW-0694">RNA-binding</keyword>
<dbReference type="RefSeq" id="WP_158380375.1">
    <property type="nucleotide sequence ID" value="NZ_CP028359.1"/>
</dbReference>
<dbReference type="GO" id="GO:0019843">
    <property type="term" value="F:rRNA binding"/>
    <property type="evidence" value="ECO:0007669"/>
    <property type="project" value="UniProtKB-KW"/>
</dbReference>
<evidence type="ECO:0000256" key="1">
    <source>
        <dbReference type="ARBA" id="ARBA00007151"/>
    </source>
</evidence>
<gene>
    <name evidence="7" type="ORF">C9I73_132</name>
</gene>
<protein>
    <submittedName>
        <fullName evidence="7">SSU ribosomal protein S7p (S5e)</fullName>
    </submittedName>
</protein>
<proteinExistence type="inferred from homology"/>
<organism evidence="7 8">
    <name type="scientific">Candidatus Karelsulcia muelleri</name>
    <dbReference type="NCBI Taxonomy" id="336810"/>
    <lineage>
        <taxon>Bacteria</taxon>
        <taxon>Pseudomonadati</taxon>
        <taxon>Bacteroidota</taxon>
        <taxon>Flavobacteriia</taxon>
        <taxon>Flavobacteriales</taxon>
        <taxon>Candidatus Karelsulcia</taxon>
    </lineage>
</organism>
<evidence type="ECO:0000256" key="2">
    <source>
        <dbReference type="ARBA" id="ARBA00022730"/>
    </source>
</evidence>
<dbReference type="Proteomes" id="UP000257017">
    <property type="component" value="Chromosome"/>
</dbReference>
<dbReference type="InterPro" id="IPR023798">
    <property type="entry name" value="Ribosomal_uS7_dom"/>
</dbReference>
<dbReference type="InterPro" id="IPR036823">
    <property type="entry name" value="Ribosomal_uS7_dom_sf"/>
</dbReference>
<dbReference type="NCBIfam" id="TIGR01029">
    <property type="entry name" value="rpsG_bact"/>
    <property type="match status" value="1"/>
</dbReference>
<dbReference type="InterPro" id="IPR000235">
    <property type="entry name" value="Ribosomal_uS7"/>
</dbReference>
<comment type="similarity">
    <text evidence="1">Belongs to the universal ribosomal protein uS7 family.</text>
</comment>
<dbReference type="OrthoDB" id="9807653at2"/>
<dbReference type="GO" id="GO:0006412">
    <property type="term" value="P:translation"/>
    <property type="evidence" value="ECO:0007669"/>
    <property type="project" value="InterPro"/>
</dbReference>
<evidence type="ECO:0000313" key="8">
    <source>
        <dbReference type="Proteomes" id="UP000257017"/>
    </source>
</evidence>
<dbReference type="Pfam" id="PF00177">
    <property type="entry name" value="Ribosomal_S7"/>
    <property type="match status" value="1"/>
</dbReference>
<dbReference type="AlphaFoldDB" id="A0A346E114"/>
<dbReference type="GO" id="GO:0015935">
    <property type="term" value="C:small ribosomal subunit"/>
    <property type="evidence" value="ECO:0007669"/>
    <property type="project" value="InterPro"/>
</dbReference>
<dbReference type="SUPFAM" id="SSF47973">
    <property type="entry name" value="Ribosomal protein S7"/>
    <property type="match status" value="1"/>
</dbReference>
<reference evidence="7 8" key="1">
    <citation type="submission" date="2018-03" db="EMBL/GenBank/DDBJ databases">
        <title>A parallel universe: an anciently diverged bacterial symbiosis in a Hawaiian planthopper (Hemiptera: Cixiidae) reveals rearranged nutritional responsibilities.</title>
        <authorList>
            <person name="Bennett G."/>
            <person name="Mao M."/>
        </authorList>
    </citation>
    <scope>NUCLEOTIDE SEQUENCE [LARGE SCALE GENOMIC DNA]</scope>
    <source>
        <strain evidence="7 8">OLIH</strain>
    </source>
</reference>
<evidence type="ECO:0000256" key="3">
    <source>
        <dbReference type="ARBA" id="ARBA00022884"/>
    </source>
</evidence>
<evidence type="ECO:0000313" key="7">
    <source>
        <dbReference type="EMBL" id="AXN02669.1"/>
    </source>
</evidence>
<keyword evidence="5" id="KW-0687">Ribonucleoprotein</keyword>
<dbReference type="PIRSF" id="PIRSF002122">
    <property type="entry name" value="RPS7p_RPS7a_RPS5e_RPS7o"/>
    <property type="match status" value="1"/>
</dbReference>
<dbReference type="GO" id="GO:0003735">
    <property type="term" value="F:structural constituent of ribosome"/>
    <property type="evidence" value="ECO:0007669"/>
    <property type="project" value="InterPro"/>
</dbReference>
<dbReference type="Gene3D" id="1.10.455.10">
    <property type="entry name" value="Ribosomal protein S7 domain"/>
    <property type="match status" value="1"/>
</dbReference>
<evidence type="ECO:0000259" key="6">
    <source>
        <dbReference type="Pfam" id="PF00177"/>
    </source>
</evidence>
<name>A0A346E114_9FLAO</name>